<dbReference type="EMBL" id="KZ857539">
    <property type="protein sequence ID" value="RDX40753.1"/>
    <property type="molecule type" value="Genomic_DNA"/>
</dbReference>
<reference evidence="1 2" key="1">
    <citation type="journal article" date="2018" name="Biotechnol. Biofuels">
        <title>Integrative visual omics of the white-rot fungus Polyporus brumalis exposes the biotechnological potential of its oxidative enzymes for delignifying raw plant biomass.</title>
        <authorList>
            <person name="Miyauchi S."/>
            <person name="Rancon A."/>
            <person name="Drula E."/>
            <person name="Hage H."/>
            <person name="Chaduli D."/>
            <person name="Favel A."/>
            <person name="Grisel S."/>
            <person name="Henrissat B."/>
            <person name="Herpoel-Gimbert I."/>
            <person name="Ruiz-Duenas F.J."/>
            <person name="Chevret D."/>
            <person name="Hainaut M."/>
            <person name="Lin J."/>
            <person name="Wang M."/>
            <person name="Pangilinan J."/>
            <person name="Lipzen A."/>
            <person name="Lesage-Meessen L."/>
            <person name="Navarro D."/>
            <person name="Riley R."/>
            <person name="Grigoriev I.V."/>
            <person name="Zhou S."/>
            <person name="Raouche S."/>
            <person name="Rosso M.N."/>
        </authorList>
    </citation>
    <scope>NUCLEOTIDE SEQUENCE [LARGE SCALE GENOMIC DNA]</scope>
    <source>
        <strain evidence="1 2">BRFM 1820</strain>
    </source>
</reference>
<evidence type="ECO:0000313" key="2">
    <source>
        <dbReference type="Proteomes" id="UP000256964"/>
    </source>
</evidence>
<proteinExistence type="predicted"/>
<dbReference type="AlphaFoldDB" id="A0A371CKE5"/>
<protein>
    <submittedName>
        <fullName evidence="1">Uncharacterized protein</fullName>
    </submittedName>
</protein>
<gene>
    <name evidence="1" type="ORF">OH76DRAFT_306923</name>
</gene>
<sequence length="87" mass="9365">MGHLAPLVARYITTPREGNLRLRAAARRHRVLRGAASAERAAPHADLALSKCSDRDFCLGCALTSATAVQFGVPFQNVSLVAFFTEP</sequence>
<keyword evidence="2" id="KW-1185">Reference proteome</keyword>
<organism evidence="1 2">
    <name type="scientific">Lentinus brumalis</name>
    <dbReference type="NCBI Taxonomy" id="2498619"/>
    <lineage>
        <taxon>Eukaryota</taxon>
        <taxon>Fungi</taxon>
        <taxon>Dikarya</taxon>
        <taxon>Basidiomycota</taxon>
        <taxon>Agaricomycotina</taxon>
        <taxon>Agaricomycetes</taxon>
        <taxon>Polyporales</taxon>
        <taxon>Polyporaceae</taxon>
        <taxon>Lentinus</taxon>
    </lineage>
</organism>
<dbReference type="Proteomes" id="UP000256964">
    <property type="component" value="Unassembled WGS sequence"/>
</dbReference>
<name>A0A371CKE5_9APHY</name>
<evidence type="ECO:0000313" key="1">
    <source>
        <dbReference type="EMBL" id="RDX40753.1"/>
    </source>
</evidence>
<accession>A0A371CKE5</accession>